<feature type="domain" description="Solute-binding protein family 5" evidence="5">
    <location>
        <begin position="104"/>
        <end position="512"/>
    </location>
</feature>
<dbReference type="AlphaFoldDB" id="A0A010RVA1"/>
<accession>A0A010RVA1</accession>
<name>A0A010RVA1_PSEFL</name>
<gene>
    <name evidence="6" type="ORF">HK44_003820</name>
</gene>
<evidence type="ECO:0000256" key="1">
    <source>
        <dbReference type="ARBA" id="ARBA00022729"/>
    </source>
</evidence>
<keyword evidence="3" id="KW-0653">Protein transport</keyword>
<dbReference type="Gene3D" id="3.40.190.10">
    <property type="entry name" value="Periplasmic binding protein-like II"/>
    <property type="match status" value="1"/>
</dbReference>
<keyword evidence="1 4" id="KW-0732">Signal</keyword>
<reference evidence="6 7" key="1">
    <citation type="journal article" date="2011" name="J. Bacteriol.">
        <title>Draft genome sequence of the polycyclic aromatic hydrocarbon-degrading, genetically engineered bioluminescent bioreporter Pseudomonas fluorescens HK44.</title>
        <authorList>
            <person name="Chauhan A."/>
            <person name="Layton A.C."/>
            <person name="Williams D.E."/>
            <person name="Smartt A.E."/>
            <person name="Ripp S."/>
            <person name="Karpinets T.V."/>
            <person name="Brown S.D."/>
            <person name="Sayler G.S."/>
        </authorList>
    </citation>
    <scope>NUCLEOTIDE SEQUENCE [LARGE SCALE GENOMIC DNA]</scope>
    <source>
        <strain evidence="6 7">HK44</strain>
    </source>
</reference>
<dbReference type="RefSeq" id="WP_019690942.1">
    <property type="nucleotide sequence ID" value="NZ_AFOY02000015.1"/>
</dbReference>
<dbReference type="Proteomes" id="UP000022611">
    <property type="component" value="Unassembled WGS sequence"/>
</dbReference>
<dbReference type="HOGENOM" id="CLU_023171_0_0_6"/>
<dbReference type="GO" id="GO:0043190">
    <property type="term" value="C:ATP-binding cassette (ABC) transporter complex"/>
    <property type="evidence" value="ECO:0007669"/>
    <property type="project" value="InterPro"/>
</dbReference>
<dbReference type="GO" id="GO:0015031">
    <property type="term" value="P:protein transport"/>
    <property type="evidence" value="ECO:0007669"/>
    <property type="project" value="UniProtKB-KW"/>
</dbReference>
<protein>
    <submittedName>
        <fullName evidence="6">ABC transporter substrate-binding protein</fullName>
    </submittedName>
</protein>
<evidence type="ECO:0000256" key="3">
    <source>
        <dbReference type="ARBA" id="ARBA00022927"/>
    </source>
</evidence>
<dbReference type="eggNOG" id="COG4166">
    <property type="taxonomic scope" value="Bacteria"/>
</dbReference>
<dbReference type="PATRIC" id="fig|1042209.11.peg.3119"/>
<feature type="chain" id="PRO_5001457332" evidence="4">
    <location>
        <begin position="25"/>
        <end position="622"/>
    </location>
</feature>
<evidence type="ECO:0000259" key="5">
    <source>
        <dbReference type="Pfam" id="PF00496"/>
    </source>
</evidence>
<evidence type="ECO:0000313" key="7">
    <source>
        <dbReference type="Proteomes" id="UP000022611"/>
    </source>
</evidence>
<dbReference type="PANTHER" id="PTHR30290:SF64">
    <property type="entry name" value="ABC TRANSPORTER PERIPLASMIC BINDING PROTEIN"/>
    <property type="match status" value="1"/>
</dbReference>
<dbReference type="CDD" id="cd08497">
    <property type="entry name" value="MbnE-like"/>
    <property type="match status" value="1"/>
</dbReference>
<dbReference type="Pfam" id="PF00496">
    <property type="entry name" value="SBP_bac_5"/>
    <property type="match status" value="1"/>
</dbReference>
<comment type="caution">
    <text evidence="6">The sequence shown here is derived from an EMBL/GenBank/DDBJ whole genome shotgun (WGS) entry which is preliminary data.</text>
</comment>
<dbReference type="SUPFAM" id="SSF53850">
    <property type="entry name" value="Periplasmic binding protein-like II"/>
    <property type="match status" value="1"/>
</dbReference>
<dbReference type="InterPro" id="IPR039424">
    <property type="entry name" value="SBP_5"/>
</dbReference>
<evidence type="ECO:0000256" key="4">
    <source>
        <dbReference type="SAM" id="SignalP"/>
    </source>
</evidence>
<dbReference type="GO" id="GO:0042884">
    <property type="term" value="P:microcin transport"/>
    <property type="evidence" value="ECO:0007669"/>
    <property type="project" value="TreeGrafter"/>
</dbReference>
<dbReference type="InterPro" id="IPR000914">
    <property type="entry name" value="SBP_5_dom"/>
</dbReference>
<dbReference type="GO" id="GO:1904680">
    <property type="term" value="F:peptide transmembrane transporter activity"/>
    <property type="evidence" value="ECO:0007669"/>
    <property type="project" value="TreeGrafter"/>
</dbReference>
<dbReference type="PANTHER" id="PTHR30290">
    <property type="entry name" value="PERIPLASMIC BINDING COMPONENT OF ABC TRANSPORTER"/>
    <property type="match status" value="1"/>
</dbReference>
<keyword evidence="3" id="KW-0813">Transport</keyword>
<dbReference type="GO" id="GO:0030288">
    <property type="term" value="C:outer membrane-bounded periplasmic space"/>
    <property type="evidence" value="ECO:0007669"/>
    <property type="project" value="TreeGrafter"/>
</dbReference>
<dbReference type="FunFam" id="3.10.105.10:FF:000005">
    <property type="entry name" value="ABC transporter substrate-binding protein"/>
    <property type="match status" value="1"/>
</dbReference>
<dbReference type="InterPro" id="IPR030678">
    <property type="entry name" value="Peptide/Ni-bd"/>
</dbReference>
<dbReference type="PIRSF" id="PIRSF002741">
    <property type="entry name" value="MppA"/>
    <property type="match status" value="1"/>
</dbReference>
<proteinExistence type="predicted"/>
<dbReference type="GO" id="GO:0015833">
    <property type="term" value="P:peptide transport"/>
    <property type="evidence" value="ECO:0007669"/>
    <property type="project" value="UniProtKB-KW"/>
</dbReference>
<feature type="signal peptide" evidence="4">
    <location>
        <begin position="1"/>
        <end position="24"/>
    </location>
</feature>
<organism evidence="6 7">
    <name type="scientific">Pseudomonas fluorescens HK44</name>
    <dbReference type="NCBI Taxonomy" id="1042209"/>
    <lineage>
        <taxon>Bacteria</taxon>
        <taxon>Pseudomonadati</taxon>
        <taxon>Pseudomonadota</taxon>
        <taxon>Gammaproteobacteria</taxon>
        <taxon>Pseudomonadales</taxon>
        <taxon>Pseudomonadaceae</taxon>
        <taxon>Pseudomonas</taxon>
    </lineage>
</organism>
<evidence type="ECO:0000256" key="2">
    <source>
        <dbReference type="ARBA" id="ARBA00022856"/>
    </source>
</evidence>
<sequence>MRLAFPSLIFTALALLLSTAGVNAAPQHALTVYGEPAKYPAGFSHFAYTNLQAPKGGSMRRSAIEIGHFDHVLPYIDKGIGVTQVDGMIYSPLAQRSLDEPYTVYGLVAEKMERADDGLWLRFYLNPKACFADGTPITAEDVRYTYDLLMTQGSLRYRTQFADVKGVEVESPRTIRFDFKNNENRTLALDIATLPVFPEHWWKTRDFAKGGGYEAPLGSGPYRVGKVDSGRSITFERNADWWGKDLPVSRGLYNFDHFSIEYFGDTDVARQVLRGGAYDYNREFSATAYSIGYEGPALNDGRLQKAHLAKEAPQPSQGFVFNLQKPMFQDRRVRQALAMLWDFEWSNRQMMRDMYIRQQSYFSNSLLAARQLPDAGELAILEPLRGQVPDEVFTQVFEAPKTDGSGLIRDKQLQALALLEQAGWKPDGDRLVNAEGEPLAFTFLISQNGMDRLLLPYKRNLAQIGINLDIRRIDSSQYVNRLMSRDYDMIVTGYPVTTSPGSELYNYFGSAAATDPGANNYMVLKNPAVDTLITGLVKATTQADMLRYAHALDRVLQWNYYWIPNYYPPGSSTVWWNRFGTPAIQASNDEAIESWWEMSPTPLTNEQMAVERISRGKPGGPH</sequence>
<dbReference type="EMBL" id="AFOY02000015">
    <property type="protein sequence ID" value="EXF92849.1"/>
    <property type="molecule type" value="Genomic_DNA"/>
</dbReference>
<evidence type="ECO:0000313" key="6">
    <source>
        <dbReference type="EMBL" id="EXF92849.1"/>
    </source>
</evidence>
<dbReference type="OrthoDB" id="9803988at2"/>
<dbReference type="Gene3D" id="3.10.105.10">
    <property type="entry name" value="Dipeptide-binding Protein, Domain 3"/>
    <property type="match status" value="1"/>
</dbReference>
<keyword evidence="2" id="KW-0571">Peptide transport</keyword>